<dbReference type="AlphaFoldDB" id="A0A829PN33"/>
<gene>
    <name evidence="2" type="ORF">L829_2040</name>
</gene>
<comment type="caution">
    <text evidence="2">The sequence shown here is derived from an EMBL/GenBank/DDBJ whole genome shotgun (WGS) entry which is preliminary data.</text>
</comment>
<sequence length="48" mass="4335">MGCPGASQAGGGLGAGLAAAAGSAGGADFSRDGYSYPDEASGLDPEGS</sequence>
<dbReference type="EMBL" id="JAOX01000001">
    <property type="protein sequence ID" value="ETZ88481.1"/>
    <property type="molecule type" value="Genomic_DNA"/>
</dbReference>
<name>A0A829PN33_9MYCO</name>
<protein>
    <submittedName>
        <fullName evidence="2">Uncharacterized protein</fullName>
    </submittedName>
</protein>
<feature type="region of interest" description="Disordered" evidence="1">
    <location>
        <begin position="17"/>
        <end position="48"/>
    </location>
</feature>
<accession>A0A829PN33</accession>
<evidence type="ECO:0000313" key="2">
    <source>
        <dbReference type="EMBL" id="ETZ88481.1"/>
    </source>
</evidence>
<reference evidence="2 3" key="1">
    <citation type="submission" date="2014-01" db="EMBL/GenBank/DDBJ databases">
        <authorList>
            <person name="Zelazny A."/>
            <person name="Olivier K."/>
            <person name="Sampaio E.P."/>
            <person name="Holland S.M."/>
            <person name="Tallon L.J."/>
            <person name="Sadzewicz L.K."/>
            <person name="Sengamalay N."/>
            <person name="Fraser C.M."/>
            <person name="Hine E."/>
            <person name="Shefchek K.A."/>
            <person name="Das S.P."/>
            <person name="Shallom S.J."/>
            <person name="Agrawal S."/>
            <person name="Tettelin H."/>
        </authorList>
    </citation>
    <scope>NUCLEOTIDE SEQUENCE [LARGE SCALE GENOMIC DNA]</scope>
    <source>
        <strain evidence="2 3">MAB_030201_1075</strain>
    </source>
</reference>
<evidence type="ECO:0000313" key="3">
    <source>
        <dbReference type="Proteomes" id="UP000019854"/>
    </source>
</evidence>
<organism evidence="2 3">
    <name type="scientific">Mycobacteroides abscessus MAB_030201_1075</name>
    <dbReference type="NCBI Taxonomy" id="1335410"/>
    <lineage>
        <taxon>Bacteria</taxon>
        <taxon>Bacillati</taxon>
        <taxon>Actinomycetota</taxon>
        <taxon>Actinomycetes</taxon>
        <taxon>Mycobacteriales</taxon>
        <taxon>Mycobacteriaceae</taxon>
        <taxon>Mycobacteroides</taxon>
        <taxon>Mycobacteroides abscessus</taxon>
    </lineage>
</organism>
<proteinExistence type="predicted"/>
<dbReference type="Proteomes" id="UP000019854">
    <property type="component" value="Unassembled WGS sequence"/>
</dbReference>
<evidence type="ECO:0000256" key="1">
    <source>
        <dbReference type="SAM" id="MobiDB-lite"/>
    </source>
</evidence>